<evidence type="ECO:0008006" key="2">
    <source>
        <dbReference type="Google" id="ProtNLM"/>
    </source>
</evidence>
<name>X1V6L7_9ZZZZ</name>
<dbReference type="InterPro" id="IPR012334">
    <property type="entry name" value="Pectin_lyas_fold"/>
</dbReference>
<proteinExistence type="predicted"/>
<dbReference type="SUPFAM" id="SSF51126">
    <property type="entry name" value="Pectin lyase-like"/>
    <property type="match status" value="1"/>
</dbReference>
<comment type="caution">
    <text evidence="1">The sequence shown here is derived from an EMBL/GenBank/DDBJ whole genome shotgun (WGS) entry which is preliminary data.</text>
</comment>
<protein>
    <recommendedName>
        <fullName evidence="2">Right handed beta helix domain-containing protein</fullName>
    </recommendedName>
</protein>
<sequence length="256" mass="27202">FNTISGNSLNNNNNIGAGEGYGLIIATATCIENVVASNNWNGNDIDIHDIGVGTTVEYYVQNVDELQDAINSIGSGAGIININSSFNVSATIVIDANGSYLIEGEGDNTVLTTVGDIKCFDIDIARQVVLRNFKVNASSLTTVAKEIIDVNENNNNLIVFDNVSITGDGTHGYGIELNSNNCRINNCNIDNVSIGVNVLGNDNTVQGNAISSCNTYGIQIKGVKNSLYDNESDSNAVGIYLDTGDYNQIDGIMWKA</sequence>
<feature type="non-terminal residue" evidence="1">
    <location>
        <position position="256"/>
    </location>
</feature>
<gene>
    <name evidence="1" type="ORF">S12H4_45282</name>
</gene>
<dbReference type="InterPro" id="IPR011050">
    <property type="entry name" value="Pectin_lyase_fold/virulence"/>
</dbReference>
<dbReference type="Gene3D" id="2.160.20.10">
    <property type="entry name" value="Single-stranded right-handed beta-helix, Pectin lyase-like"/>
    <property type="match status" value="1"/>
</dbReference>
<dbReference type="EMBL" id="BARW01027986">
    <property type="protein sequence ID" value="GAJ07951.1"/>
    <property type="molecule type" value="Genomic_DNA"/>
</dbReference>
<reference evidence="1" key="1">
    <citation type="journal article" date="2014" name="Front. Microbiol.">
        <title>High frequency of phylogenetically diverse reductive dehalogenase-homologous genes in deep subseafloor sedimentary metagenomes.</title>
        <authorList>
            <person name="Kawai M."/>
            <person name="Futagami T."/>
            <person name="Toyoda A."/>
            <person name="Takaki Y."/>
            <person name="Nishi S."/>
            <person name="Hori S."/>
            <person name="Arai W."/>
            <person name="Tsubouchi T."/>
            <person name="Morono Y."/>
            <person name="Uchiyama I."/>
            <person name="Ito T."/>
            <person name="Fujiyama A."/>
            <person name="Inagaki F."/>
            <person name="Takami H."/>
        </authorList>
    </citation>
    <scope>NUCLEOTIDE SEQUENCE</scope>
    <source>
        <strain evidence="1">Expedition CK06-06</strain>
    </source>
</reference>
<feature type="non-terminal residue" evidence="1">
    <location>
        <position position="1"/>
    </location>
</feature>
<evidence type="ECO:0000313" key="1">
    <source>
        <dbReference type="EMBL" id="GAJ07951.1"/>
    </source>
</evidence>
<organism evidence="1">
    <name type="scientific">marine sediment metagenome</name>
    <dbReference type="NCBI Taxonomy" id="412755"/>
    <lineage>
        <taxon>unclassified sequences</taxon>
        <taxon>metagenomes</taxon>
        <taxon>ecological metagenomes</taxon>
    </lineage>
</organism>
<accession>X1V6L7</accession>
<dbReference type="AlphaFoldDB" id="X1V6L7"/>